<dbReference type="PANTHER" id="PTHR38693">
    <property type="entry name" value="UBIQUINONE BIOSYNTHESIS PROTEIN UBIJ"/>
    <property type="match status" value="1"/>
</dbReference>
<keyword evidence="1" id="KW-0831">Ubiquinone biosynthesis</keyword>
<dbReference type="InterPro" id="IPR003033">
    <property type="entry name" value="SCP2_sterol-bd_dom"/>
</dbReference>
<dbReference type="GO" id="GO:0006744">
    <property type="term" value="P:ubiquinone biosynthetic process"/>
    <property type="evidence" value="ECO:0007669"/>
    <property type="project" value="UniProtKB-UniRule"/>
</dbReference>
<comment type="similarity">
    <text evidence="1">Belongs to the UbiJ family.</text>
</comment>
<keyword evidence="2" id="KW-0175">Coiled coil</keyword>
<keyword evidence="1" id="KW-0963">Cytoplasm</keyword>
<comment type="subcellular location">
    <subcellularLocation>
        <location evidence="1">Cytoplasm</location>
    </subcellularLocation>
</comment>
<comment type="pathway">
    <text evidence="1">Cofactor biosynthesis; ubiquinone biosynthesis.</text>
</comment>
<dbReference type="AlphaFoldDB" id="A0A3S8ZTW6"/>
<gene>
    <name evidence="1" type="primary">ubiJ</name>
    <name evidence="4" type="ORF">EJO50_10680</name>
</gene>
<dbReference type="Pfam" id="PF02036">
    <property type="entry name" value="SCP2"/>
    <property type="match status" value="1"/>
</dbReference>
<name>A0A3S8ZTW6_9NEIS</name>
<keyword evidence="5" id="KW-1185">Reference proteome</keyword>
<feature type="coiled-coil region" evidence="2">
    <location>
        <begin position="159"/>
        <end position="186"/>
    </location>
</feature>
<proteinExistence type="inferred from homology"/>
<evidence type="ECO:0000313" key="5">
    <source>
        <dbReference type="Proteomes" id="UP000282438"/>
    </source>
</evidence>
<dbReference type="EMBL" id="CP034433">
    <property type="protein sequence ID" value="AZN36906.1"/>
    <property type="molecule type" value="Genomic_DNA"/>
</dbReference>
<sequence length="187" mass="20268">MLLAAVLNRLLAQDAAAKAELAQFAGRTIKISLPLVSATLVLMPDGCLAESLAEEAEATLDLPPSFFTRRMQDKTAAARHVRLSGDGELGSRIGHVLSGLRWDAAEELSKLIGDVATQRLVSIAGKVGGVPGAIGSRLVLNLAEYWRDEAPLLAHKRDVNQFCNDVDELRDALARLEKRLQFCEKNI</sequence>
<dbReference type="PANTHER" id="PTHR38693:SF1">
    <property type="entry name" value="UBIQUINONE BIOSYNTHESIS ACCESSORY FACTOR UBIJ"/>
    <property type="match status" value="1"/>
</dbReference>
<dbReference type="GO" id="GO:0005737">
    <property type="term" value="C:cytoplasm"/>
    <property type="evidence" value="ECO:0007669"/>
    <property type="project" value="UniProtKB-SubCell"/>
</dbReference>
<reference evidence="4 5" key="1">
    <citation type="submission" date="2018-12" db="EMBL/GenBank/DDBJ databases">
        <title>Complete genome sequence of Iodobacter sp. H11R3.</title>
        <authorList>
            <person name="Bae J.-W."/>
        </authorList>
    </citation>
    <scope>NUCLEOTIDE SEQUENCE [LARGE SCALE GENOMIC DNA]</scope>
    <source>
        <strain evidence="4 5">H11R3</strain>
    </source>
</reference>
<evidence type="ECO:0000313" key="4">
    <source>
        <dbReference type="EMBL" id="AZN36906.1"/>
    </source>
</evidence>
<evidence type="ECO:0000259" key="3">
    <source>
        <dbReference type="Pfam" id="PF02036"/>
    </source>
</evidence>
<dbReference type="UniPathway" id="UPA00232"/>
<feature type="domain" description="SCP2" evidence="3">
    <location>
        <begin position="7"/>
        <end position="97"/>
    </location>
</feature>
<accession>A0A3S8ZTW6</accession>
<dbReference type="HAMAP" id="MF_02215">
    <property type="entry name" value="UbiJ"/>
    <property type="match status" value="1"/>
</dbReference>
<comment type="function">
    <text evidence="1">Required for ubiquinone (coenzyme Q) biosynthesis. Binds hydrophobic ubiquinone biosynthetic intermediates via its SCP2 domain and is essential for the stability of the Ubi complex. May constitute a docking platform where Ubi enzymes assemble and access their SCP2-bound polyprenyl substrates.</text>
</comment>
<dbReference type="OrthoDB" id="8525483at2"/>
<organism evidence="4 5">
    <name type="scientific">Iodobacter ciconiae</name>
    <dbReference type="NCBI Taxonomy" id="2496266"/>
    <lineage>
        <taxon>Bacteria</taxon>
        <taxon>Pseudomonadati</taxon>
        <taxon>Pseudomonadota</taxon>
        <taxon>Betaproteobacteria</taxon>
        <taxon>Neisseriales</taxon>
        <taxon>Chitinibacteraceae</taxon>
        <taxon>Iodobacter</taxon>
    </lineage>
</organism>
<dbReference type="InterPro" id="IPR038989">
    <property type="entry name" value="UbiJ"/>
</dbReference>
<protein>
    <recommendedName>
        <fullName evidence="1">Ubiquinone biosynthesis accessory factor UbiJ</fullName>
    </recommendedName>
</protein>
<dbReference type="KEGG" id="iod:EJO50_10680"/>
<dbReference type="RefSeq" id="WP_125974036.1">
    <property type="nucleotide sequence ID" value="NZ_CP034433.1"/>
</dbReference>
<dbReference type="Proteomes" id="UP000282438">
    <property type="component" value="Chromosome"/>
</dbReference>
<evidence type="ECO:0000256" key="2">
    <source>
        <dbReference type="SAM" id="Coils"/>
    </source>
</evidence>
<evidence type="ECO:0000256" key="1">
    <source>
        <dbReference type="HAMAP-Rule" id="MF_02215"/>
    </source>
</evidence>